<feature type="chain" id="PRO_5044556091" evidence="6">
    <location>
        <begin position="23"/>
        <end position="561"/>
    </location>
</feature>
<dbReference type="InterPro" id="IPR033985">
    <property type="entry name" value="SusD-like_N"/>
</dbReference>
<sequence length="561" mass="62648">MKKYIKFLTSIIGLCMLTTACSDSFLDEKVLNSFAPESLNDKLGFDASEIGLYNSLSTLYTTDQDQTFIGMFQLGTDILWAPAGRSNGMARPYFDYSQLKSTDGASSKLWTSLYKIINNANIIIKSAESGATVGVTQLELDRFNGEARFFRAYCYNMLATLYGGVPLVKEPLLGAKTDFVRASLDDVNKLIEEDLLFAADKLQDIDALTFKARANKAMAQQLLAEYYLRVNKPDLAEAQCDAIINSGKFSLITNRYGVKKALPGDAFSDMFFSGNQRRKQGNTEAIWVLEQENPSAVANGSTGNPQQRRVWQGSYHDLPGMKVADTLGGRGIGRVRLNNWVVYNLYKGTGTDIRNSKYSIHRKHYFNNPDAKYSTVYGKPVPYGQDITFTLADNSQLKIFKADTIYKYVPYTTKWGYLDPKDEFGYGTWKDFIIMRLGETYLLRAEARFKRNNLLGAANDINKLRARANASLITAADITLNFILDERVRELLGEENRRMTLVRTGTLLARATTLNGTAPLAGGAIETTNGLQSFHMLLPIPLSEIQLNKDAVLEQNPGYTN</sequence>
<feature type="domain" description="SusD-like N-terminal" evidence="8">
    <location>
        <begin position="96"/>
        <end position="228"/>
    </location>
</feature>
<proteinExistence type="inferred from homology"/>
<evidence type="ECO:0000313" key="13">
    <source>
        <dbReference type="Proteomes" id="UP000182367"/>
    </source>
</evidence>
<dbReference type="EMBL" id="FNEO01000001">
    <property type="protein sequence ID" value="SDI51765.1"/>
    <property type="molecule type" value="Genomic_DNA"/>
</dbReference>
<dbReference type="Proteomes" id="UP000321579">
    <property type="component" value="Unassembled WGS sequence"/>
</dbReference>
<dbReference type="Pfam" id="PF07980">
    <property type="entry name" value="SusD_RagB"/>
    <property type="match status" value="1"/>
</dbReference>
<dbReference type="Pfam" id="PF14322">
    <property type="entry name" value="SusD-like_3"/>
    <property type="match status" value="1"/>
</dbReference>
<dbReference type="RefSeq" id="WP_066328608.1">
    <property type="nucleotide sequence ID" value="NZ_BJVF01000001.1"/>
</dbReference>
<evidence type="ECO:0000313" key="9">
    <source>
        <dbReference type="EMBL" id="GEL10843.1"/>
    </source>
</evidence>
<feature type="domain" description="RagB/SusD" evidence="7">
    <location>
        <begin position="284"/>
        <end position="559"/>
    </location>
</feature>
<evidence type="ECO:0000256" key="4">
    <source>
        <dbReference type="ARBA" id="ARBA00023136"/>
    </source>
</evidence>
<keyword evidence="4" id="KW-0472">Membrane</keyword>
<feature type="signal peptide" evidence="6">
    <location>
        <begin position="1"/>
        <end position="22"/>
    </location>
</feature>
<keyword evidence="13" id="KW-1185">Reference proteome</keyword>
<dbReference type="OrthoDB" id="5694214at2"/>
<organism evidence="10 12">
    <name type="scientific">Flavobacterium glycines</name>
    <dbReference type="NCBI Taxonomy" id="551990"/>
    <lineage>
        <taxon>Bacteria</taxon>
        <taxon>Pseudomonadati</taxon>
        <taxon>Bacteroidota</taxon>
        <taxon>Flavobacteriia</taxon>
        <taxon>Flavobacteriales</taxon>
        <taxon>Flavobacteriaceae</taxon>
        <taxon>Flavobacterium</taxon>
    </lineage>
</organism>
<evidence type="ECO:0000313" key="12">
    <source>
        <dbReference type="Proteomes" id="UP000093226"/>
    </source>
</evidence>
<accession>A0A1B9DMZ5</accession>
<dbReference type="Gene3D" id="1.25.40.390">
    <property type="match status" value="1"/>
</dbReference>
<reference evidence="11 13" key="3">
    <citation type="submission" date="2016-10" db="EMBL/GenBank/DDBJ databases">
        <authorList>
            <person name="Varghese N."/>
            <person name="Submissions S."/>
        </authorList>
    </citation>
    <scope>NUCLEOTIDE SEQUENCE [LARGE SCALE GENOMIC DNA]</scope>
    <source>
        <strain evidence="11 13">Gm-149</strain>
    </source>
</reference>
<comment type="caution">
    <text evidence="10">The sequence shown here is derived from an EMBL/GenBank/DDBJ whole genome shotgun (WGS) entry which is preliminary data.</text>
</comment>
<dbReference type="SUPFAM" id="SSF48452">
    <property type="entry name" value="TPR-like"/>
    <property type="match status" value="1"/>
</dbReference>
<dbReference type="EMBL" id="LVEO01000019">
    <property type="protein sequence ID" value="OCB71029.1"/>
    <property type="molecule type" value="Genomic_DNA"/>
</dbReference>
<dbReference type="InterPro" id="IPR012944">
    <property type="entry name" value="SusD_RagB_dom"/>
</dbReference>
<comment type="similarity">
    <text evidence="2">Belongs to the SusD family.</text>
</comment>
<protein>
    <submittedName>
        <fullName evidence="10">Carbohydrate-binding protein SusD</fullName>
    </submittedName>
    <submittedName>
        <fullName evidence="9">Membrane protein</fullName>
    </submittedName>
    <submittedName>
        <fullName evidence="11">Starch-binding associating with outer membrane</fullName>
    </submittedName>
</protein>
<evidence type="ECO:0000313" key="14">
    <source>
        <dbReference type="Proteomes" id="UP000321579"/>
    </source>
</evidence>
<dbReference type="EMBL" id="BJVF01000001">
    <property type="protein sequence ID" value="GEL10843.1"/>
    <property type="molecule type" value="Genomic_DNA"/>
</dbReference>
<reference evidence="12" key="1">
    <citation type="submission" date="2016-03" db="EMBL/GenBank/DDBJ databases">
        <title>Draft genome sequence of Paenibacillus glacialis DSM 22343.</title>
        <authorList>
            <person name="Shin S.-K."/>
            <person name="Yi H."/>
        </authorList>
    </citation>
    <scope>NUCLEOTIDE SEQUENCE [LARGE SCALE GENOMIC DNA]</scope>
    <source>
        <strain evidence="12">NBRC 105008</strain>
    </source>
</reference>
<dbReference type="Proteomes" id="UP000093226">
    <property type="component" value="Unassembled WGS sequence"/>
</dbReference>
<evidence type="ECO:0000313" key="11">
    <source>
        <dbReference type="EMBL" id="SDI51765.1"/>
    </source>
</evidence>
<evidence type="ECO:0000256" key="2">
    <source>
        <dbReference type="ARBA" id="ARBA00006275"/>
    </source>
</evidence>
<evidence type="ECO:0000256" key="1">
    <source>
        <dbReference type="ARBA" id="ARBA00004442"/>
    </source>
</evidence>
<keyword evidence="5" id="KW-0998">Cell outer membrane</keyword>
<dbReference type="GO" id="GO:0009279">
    <property type="term" value="C:cell outer membrane"/>
    <property type="evidence" value="ECO:0007669"/>
    <property type="project" value="UniProtKB-SubCell"/>
</dbReference>
<dbReference type="AlphaFoldDB" id="A0A1B9DMZ5"/>
<evidence type="ECO:0000259" key="7">
    <source>
        <dbReference type="Pfam" id="PF07980"/>
    </source>
</evidence>
<dbReference type="STRING" id="551990.SAMN05192550_0105"/>
<dbReference type="PROSITE" id="PS51257">
    <property type="entry name" value="PROKAR_LIPOPROTEIN"/>
    <property type="match status" value="1"/>
</dbReference>
<dbReference type="InterPro" id="IPR011990">
    <property type="entry name" value="TPR-like_helical_dom_sf"/>
</dbReference>
<reference evidence="9 14" key="4">
    <citation type="submission" date="2019-07" db="EMBL/GenBank/DDBJ databases">
        <title>Whole genome shotgun sequence of Flavobacterium glycines NBRC 105008.</title>
        <authorList>
            <person name="Hosoyama A."/>
            <person name="Uohara A."/>
            <person name="Ohji S."/>
            <person name="Ichikawa N."/>
        </authorList>
    </citation>
    <scope>NUCLEOTIDE SEQUENCE [LARGE SCALE GENOMIC DNA]</scope>
    <source>
        <strain evidence="9 14">NBRC 105008</strain>
    </source>
</reference>
<comment type="subcellular location">
    <subcellularLocation>
        <location evidence="1">Cell outer membrane</location>
    </subcellularLocation>
</comment>
<keyword evidence="3 6" id="KW-0732">Signal</keyword>
<evidence type="ECO:0000313" key="10">
    <source>
        <dbReference type="EMBL" id="OCB71029.1"/>
    </source>
</evidence>
<evidence type="ECO:0000256" key="6">
    <source>
        <dbReference type="SAM" id="SignalP"/>
    </source>
</evidence>
<evidence type="ECO:0000256" key="5">
    <source>
        <dbReference type="ARBA" id="ARBA00023237"/>
    </source>
</evidence>
<dbReference type="Proteomes" id="UP000182367">
    <property type="component" value="Unassembled WGS sequence"/>
</dbReference>
<gene>
    <name evidence="10" type="ORF">FBGL_11295</name>
    <name evidence="9" type="ORF">FGL01_15820</name>
    <name evidence="11" type="ORF">SAMN05192550_0105</name>
</gene>
<reference evidence="10" key="2">
    <citation type="submission" date="2016-03" db="EMBL/GenBank/DDBJ databases">
        <authorList>
            <person name="Ploux O."/>
        </authorList>
    </citation>
    <scope>NUCLEOTIDE SEQUENCE</scope>
    <source>
        <strain evidence="10">NBRC 105008</strain>
    </source>
</reference>
<evidence type="ECO:0000256" key="3">
    <source>
        <dbReference type="ARBA" id="ARBA00022729"/>
    </source>
</evidence>
<name>A0A1B9DMZ5_9FLAO</name>
<evidence type="ECO:0000259" key="8">
    <source>
        <dbReference type="Pfam" id="PF14322"/>
    </source>
</evidence>